<name>A0ABD3MTE5_9STRA</name>
<evidence type="ECO:0000313" key="4">
    <source>
        <dbReference type="Proteomes" id="UP001530293"/>
    </source>
</evidence>
<accession>A0ABD3MTE5</accession>
<dbReference type="EMBL" id="JALLBG020000077">
    <property type="protein sequence ID" value="KAL3767215.1"/>
    <property type="molecule type" value="Genomic_DNA"/>
</dbReference>
<dbReference type="AlphaFoldDB" id="A0ABD3MTE5"/>
<feature type="compositionally biased region" description="Polar residues" evidence="1">
    <location>
        <begin position="470"/>
        <end position="483"/>
    </location>
</feature>
<proteinExistence type="predicted"/>
<sequence length="563" mass="61683">MEPNNITLAYQLKTVCYQGCSRKILLQNQNGPCPLLAAANALLLRGVIALDSVCTRNGVASTEDVVNMLANRALSAGDNHNSQATMTTTTTTTTNSNEYHLHEVLSLLPQLQHGMDVNPKFTAGPTGVEYTNNLAAFDLLGVELVHGWLLDPQDFETMSVVQSKTYNELIETVINGCEAREELQKLEKKLRDLEMRFERRNCIGAGDTINYTTDGDCQHVVIGEKDESGDINANHPAADSSNTNMNNANHMMNVKSSVTISQPMEISDEASIASQLNEIVDIKDKLSELSFQITQSEVANSFLTFSGHQLTYHGLEQLHTHVGEDDLCVFFRNNHFATLTKHNGVLYLLVTDLGYANTPEIVWEKLDNIDGDTEYCNEFFEKPAPRAELKPGPGPTIAPELLLAQRSQAESDYQLALAMSKGDGITAPQQISDVVPQRMDDEESKLIEAAKELSLKTYQQESSEFAEFTSHGTSANTSDSSSEPIDLDREVALSYYQQRATQQEQADHESEQLARQLQELEYARQRSAATNPGRQAAGATSTAAAGPPASKRNGAASSNCSIS</sequence>
<dbReference type="PANTHER" id="PTHR18063">
    <property type="entry name" value="NF-E2 INDUCIBLE PROTEIN"/>
    <property type="match status" value="1"/>
</dbReference>
<organism evidence="3 4">
    <name type="scientific">Discostella pseudostelligera</name>
    <dbReference type="NCBI Taxonomy" id="259834"/>
    <lineage>
        <taxon>Eukaryota</taxon>
        <taxon>Sar</taxon>
        <taxon>Stramenopiles</taxon>
        <taxon>Ochrophyta</taxon>
        <taxon>Bacillariophyta</taxon>
        <taxon>Coscinodiscophyceae</taxon>
        <taxon>Thalassiosirophycidae</taxon>
        <taxon>Stephanodiscales</taxon>
        <taxon>Stephanodiscaceae</taxon>
        <taxon>Discostella</taxon>
    </lineage>
</organism>
<dbReference type="Proteomes" id="UP001530293">
    <property type="component" value="Unassembled WGS sequence"/>
</dbReference>
<evidence type="ECO:0000259" key="2">
    <source>
        <dbReference type="Pfam" id="PF04424"/>
    </source>
</evidence>
<reference evidence="3 4" key="1">
    <citation type="submission" date="2024-10" db="EMBL/GenBank/DDBJ databases">
        <title>Updated reference genomes for cyclostephanoid diatoms.</title>
        <authorList>
            <person name="Roberts W.R."/>
            <person name="Alverson A.J."/>
        </authorList>
    </citation>
    <scope>NUCLEOTIDE SEQUENCE [LARGE SCALE GENOMIC DNA]</scope>
    <source>
        <strain evidence="3 4">AJA232-27</strain>
    </source>
</reference>
<dbReference type="InterPro" id="IPR007518">
    <property type="entry name" value="MINDY"/>
</dbReference>
<protein>
    <recommendedName>
        <fullName evidence="2">MINDY deubiquitinase domain-containing protein</fullName>
    </recommendedName>
</protein>
<keyword evidence="4" id="KW-1185">Reference proteome</keyword>
<feature type="region of interest" description="Disordered" evidence="1">
    <location>
        <begin position="464"/>
        <end position="484"/>
    </location>
</feature>
<dbReference type="Pfam" id="PF04424">
    <property type="entry name" value="MINDY_DUB"/>
    <property type="match status" value="1"/>
</dbReference>
<dbReference type="InterPro" id="IPR033979">
    <property type="entry name" value="MINDY_domain"/>
</dbReference>
<evidence type="ECO:0000313" key="3">
    <source>
        <dbReference type="EMBL" id="KAL3767215.1"/>
    </source>
</evidence>
<feature type="domain" description="MINDY deubiquitinase" evidence="2">
    <location>
        <begin position="9"/>
        <end position="380"/>
    </location>
</feature>
<evidence type="ECO:0000256" key="1">
    <source>
        <dbReference type="SAM" id="MobiDB-lite"/>
    </source>
</evidence>
<feature type="region of interest" description="Disordered" evidence="1">
    <location>
        <begin position="499"/>
        <end position="563"/>
    </location>
</feature>
<comment type="caution">
    <text evidence="3">The sequence shown here is derived from an EMBL/GenBank/DDBJ whole genome shotgun (WGS) entry which is preliminary data.</text>
</comment>
<gene>
    <name evidence="3" type="ORF">ACHAWU_003306</name>
</gene>
<dbReference type="PANTHER" id="PTHR18063:SF6">
    <property type="entry name" value="UBIQUITIN CARBOXYL-TERMINAL HYDROLASE"/>
    <property type="match status" value="1"/>
</dbReference>
<feature type="compositionally biased region" description="Low complexity" evidence="1">
    <location>
        <begin position="536"/>
        <end position="550"/>
    </location>
</feature>